<dbReference type="RefSeq" id="WP_042241094.1">
    <property type="nucleotide sequence ID" value="NZ_BBNR01000002.1"/>
</dbReference>
<name>A0A090VR76_9FLAO</name>
<accession>A0A090VR76</accession>
<organism evidence="2 5">
    <name type="scientific">Jejuia pallidilutea</name>
    <dbReference type="NCBI Taxonomy" id="504487"/>
    <lineage>
        <taxon>Bacteria</taxon>
        <taxon>Pseudomonadati</taxon>
        <taxon>Bacteroidota</taxon>
        <taxon>Flavobacteriia</taxon>
        <taxon>Flavobacteriales</taxon>
        <taxon>Flavobacteriaceae</taxon>
        <taxon>Jejuia</taxon>
    </lineage>
</organism>
<feature type="transmembrane region" description="Helical" evidence="1">
    <location>
        <begin position="40"/>
        <end position="59"/>
    </location>
</feature>
<proteinExistence type="predicted"/>
<gene>
    <name evidence="2" type="ORF">JCM19301_3504</name>
    <name evidence="3" type="ORF">JCM19302_1627</name>
    <name evidence="4" type="ORF">JCM19538_3045</name>
</gene>
<evidence type="ECO:0000256" key="1">
    <source>
        <dbReference type="SAM" id="Phobius"/>
    </source>
</evidence>
<comment type="caution">
    <text evidence="2">The sequence shown here is derived from an EMBL/GenBank/DDBJ whole genome shotgun (WGS) entry which is preliminary data.</text>
</comment>
<keyword evidence="6" id="KW-1185">Reference proteome</keyword>
<dbReference type="eggNOG" id="ENOG50331ZJ">
    <property type="taxonomic scope" value="Bacteria"/>
</dbReference>
<dbReference type="Proteomes" id="UP000029646">
    <property type="component" value="Unassembled WGS sequence"/>
</dbReference>
<dbReference type="EMBL" id="BBNY01000003">
    <property type="protein sequence ID" value="GAL88532.1"/>
    <property type="molecule type" value="Genomic_DNA"/>
</dbReference>
<dbReference type="OrthoDB" id="1274170at2"/>
<dbReference type="Proteomes" id="UP000030184">
    <property type="component" value="Unassembled WGS sequence"/>
</dbReference>
<evidence type="ECO:0000313" key="4">
    <source>
        <dbReference type="EMBL" id="GAL88532.1"/>
    </source>
</evidence>
<dbReference type="AlphaFoldDB" id="A0A090VR76"/>
<keyword evidence="1" id="KW-0472">Membrane</keyword>
<dbReference type="Proteomes" id="UP000029641">
    <property type="component" value="Unassembled WGS sequence"/>
</dbReference>
<evidence type="ECO:0000313" key="5">
    <source>
        <dbReference type="Proteomes" id="UP000029641"/>
    </source>
</evidence>
<evidence type="ECO:0000313" key="3">
    <source>
        <dbReference type="EMBL" id="GAL72505.1"/>
    </source>
</evidence>
<dbReference type="STRING" id="504487.JCM19538_3045"/>
<evidence type="ECO:0000313" key="6">
    <source>
        <dbReference type="Proteomes" id="UP000030184"/>
    </source>
</evidence>
<reference evidence="6" key="1">
    <citation type="journal article" date="2014" name="Genome Announc.">
        <title>Draft Genome Sequence of Marine Flavobacterium Jejuia pallidilutea Strain 11shimoA1 and Pigmentation Mutants.</title>
        <authorList>
            <person name="Takatani N."/>
            <person name="Nakanishi M."/>
            <person name="Meirelles P."/>
            <person name="Mino S."/>
            <person name="Suda W."/>
            <person name="Oshima K."/>
            <person name="Hattori M."/>
            <person name="Ohkuma M."/>
            <person name="Hosokawa M."/>
            <person name="Miyashita K."/>
            <person name="Thompson F.L."/>
            <person name="Niwa A."/>
            <person name="Sawabe T."/>
            <person name="Sawabe T."/>
        </authorList>
    </citation>
    <scope>NUCLEOTIDE SEQUENCE [LARGE SCALE GENOMIC DNA]</scope>
    <source>
        <strain evidence="6">JCM 19538</strain>
    </source>
</reference>
<sequence length="64" mass="7690">MKKRHEQKLIVLSIALFLIFNIPLILIFNFEGAVWGVPTFYFSVFTFWLLSIVISYIVLKRYYE</sequence>
<evidence type="ECO:0000313" key="2">
    <source>
        <dbReference type="EMBL" id="GAL65819.1"/>
    </source>
</evidence>
<dbReference type="EMBL" id="BBNR01000002">
    <property type="protein sequence ID" value="GAL65819.1"/>
    <property type="molecule type" value="Genomic_DNA"/>
</dbReference>
<feature type="transmembrane region" description="Helical" evidence="1">
    <location>
        <begin position="9"/>
        <end position="28"/>
    </location>
</feature>
<protein>
    <submittedName>
        <fullName evidence="2">Uncharacterized protein</fullName>
    </submittedName>
</protein>
<keyword evidence="1" id="KW-1133">Transmembrane helix</keyword>
<dbReference type="EMBL" id="BBNS01000025">
    <property type="protein sequence ID" value="GAL72505.1"/>
    <property type="molecule type" value="Genomic_DNA"/>
</dbReference>
<keyword evidence="1" id="KW-0812">Transmembrane</keyword>